<reference evidence="3 4" key="1">
    <citation type="journal article" date="2022" name="IScience">
        <title>An ultrasensitive nanofiber-based assay for enzymatic hydrolysis and deep-sea microbial degradation of cellulose.</title>
        <authorList>
            <person name="Tsudome M."/>
            <person name="Tachioka M."/>
            <person name="Miyazaki M."/>
            <person name="Uchimura K."/>
            <person name="Tsuda M."/>
            <person name="Takaki Y."/>
            <person name="Deguchi S."/>
        </authorList>
    </citation>
    <scope>NUCLEOTIDE SEQUENCE [LARGE SCALE GENOMIC DNA]</scope>
    <source>
        <strain evidence="3 4">GE09</strain>
    </source>
</reference>
<gene>
    <name evidence="3" type="ORF">MARGE09_P3187</name>
</gene>
<proteinExistence type="predicted"/>
<dbReference type="PROSITE" id="PS51257">
    <property type="entry name" value="PROKAR_LIPOPROTEIN"/>
    <property type="match status" value="1"/>
</dbReference>
<sequence>MVRTIRIISSFCFSVVLVAFASGCAGYRPTQMDDACDILGGKKSWYKDAVKAANKWGTPVATKLAFIHQESRFKADARPPRKKILWIIPGPRASDAYGYAQVKDATWRWYQDKTGARGADRDDFGDVTQFIGWYNKESQRRLGIGLGDAYRQYLAYHEGHGGYERRSYNKKPWLKKVALKVSSRAKMYQQQIKGCKKELEKNRFWFF</sequence>
<dbReference type="KEGG" id="marq:MARGE09_P3187"/>
<protein>
    <recommendedName>
        <fullName evidence="2">Transglycosylase SLT domain-containing protein</fullName>
    </recommendedName>
</protein>
<feature type="signal peptide" evidence="1">
    <location>
        <begin position="1"/>
        <end position="21"/>
    </location>
</feature>
<dbReference type="Pfam" id="PF19489">
    <property type="entry name" value="SLT_4"/>
    <property type="match status" value="1"/>
</dbReference>
<dbReference type="Gene3D" id="1.10.530.10">
    <property type="match status" value="1"/>
</dbReference>
<evidence type="ECO:0000256" key="1">
    <source>
        <dbReference type="SAM" id="SignalP"/>
    </source>
</evidence>
<feature type="domain" description="Transglycosylase SLT" evidence="2">
    <location>
        <begin position="14"/>
        <end position="195"/>
    </location>
</feature>
<dbReference type="InterPro" id="IPR045795">
    <property type="entry name" value="SLT_4"/>
</dbReference>
<organism evidence="3 4">
    <name type="scientific">Marinagarivorans cellulosilyticus</name>
    <dbReference type="NCBI Taxonomy" id="2721545"/>
    <lineage>
        <taxon>Bacteria</taxon>
        <taxon>Pseudomonadati</taxon>
        <taxon>Pseudomonadota</taxon>
        <taxon>Gammaproteobacteria</taxon>
        <taxon>Cellvibrionales</taxon>
        <taxon>Cellvibrionaceae</taxon>
        <taxon>Marinagarivorans</taxon>
    </lineage>
</organism>
<feature type="chain" id="PRO_5042917076" description="Transglycosylase SLT domain-containing protein" evidence="1">
    <location>
        <begin position="22"/>
        <end position="207"/>
    </location>
</feature>
<dbReference type="InterPro" id="IPR023346">
    <property type="entry name" value="Lysozyme-like_dom_sf"/>
</dbReference>
<dbReference type="RefSeq" id="WP_236983788.1">
    <property type="nucleotide sequence ID" value="NZ_AP023086.1"/>
</dbReference>
<dbReference type="AlphaFoldDB" id="A0AAN2BLG7"/>
<accession>A0AAN2BLG7</accession>
<name>A0AAN2BLG7_9GAMM</name>
<keyword evidence="1" id="KW-0732">Signal</keyword>
<dbReference type="Proteomes" id="UP001320119">
    <property type="component" value="Chromosome"/>
</dbReference>
<evidence type="ECO:0000313" key="3">
    <source>
        <dbReference type="EMBL" id="BCD98986.1"/>
    </source>
</evidence>
<evidence type="ECO:0000259" key="2">
    <source>
        <dbReference type="Pfam" id="PF19489"/>
    </source>
</evidence>
<dbReference type="EMBL" id="AP023086">
    <property type="protein sequence ID" value="BCD98986.1"/>
    <property type="molecule type" value="Genomic_DNA"/>
</dbReference>
<evidence type="ECO:0000313" key="4">
    <source>
        <dbReference type="Proteomes" id="UP001320119"/>
    </source>
</evidence>
<keyword evidence="4" id="KW-1185">Reference proteome</keyword>
<dbReference type="SUPFAM" id="SSF53955">
    <property type="entry name" value="Lysozyme-like"/>
    <property type="match status" value="1"/>
</dbReference>